<dbReference type="InterPro" id="IPR000878">
    <property type="entry name" value="4pyrrol_Mease"/>
</dbReference>
<dbReference type="Pfam" id="PF13241">
    <property type="entry name" value="NAD_binding_7"/>
    <property type="match status" value="1"/>
</dbReference>
<dbReference type="Gene3D" id="3.30.160.110">
    <property type="entry name" value="Siroheme synthase, domain 2"/>
    <property type="match status" value="1"/>
</dbReference>
<dbReference type="InterPro" id="IPR006366">
    <property type="entry name" value="CobA/CysG_C"/>
</dbReference>
<dbReference type="InterPro" id="IPR036291">
    <property type="entry name" value="NAD(P)-bd_dom_sf"/>
</dbReference>
<name>A0ABN1FPZ5_9HYPH</name>
<dbReference type="Proteomes" id="UP001424441">
    <property type="component" value="Unassembled WGS sequence"/>
</dbReference>
<evidence type="ECO:0000256" key="9">
    <source>
        <dbReference type="ARBA" id="ARBA00023239"/>
    </source>
</evidence>
<evidence type="ECO:0000313" key="17">
    <source>
        <dbReference type="EMBL" id="GAA0595100.1"/>
    </source>
</evidence>
<evidence type="ECO:0000256" key="13">
    <source>
        <dbReference type="ARBA" id="ARBA00047561"/>
    </source>
</evidence>
<keyword evidence="5 14" id="KW-0808">Transferase</keyword>
<evidence type="ECO:0000256" key="10">
    <source>
        <dbReference type="ARBA" id="ARBA00023244"/>
    </source>
</evidence>
<keyword evidence="11" id="KW-0511">Multifunctional enzyme</keyword>
<feature type="domain" description="Sirohaem synthase dimerisation" evidence="16">
    <location>
        <begin position="158"/>
        <end position="211"/>
    </location>
</feature>
<evidence type="ECO:0000256" key="12">
    <source>
        <dbReference type="ARBA" id="ARBA00025705"/>
    </source>
</evidence>
<accession>A0ABN1FPZ5</accession>
<dbReference type="Gene3D" id="3.40.1010.10">
    <property type="entry name" value="Cobalt-precorrin-4 Transmethylase, Domain 1"/>
    <property type="match status" value="1"/>
</dbReference>
<comment type="similarity">
    <text evidence="2 14">Belongs to the precorrin methyltransferase family.</text>
</comment>
<evidence type="ECO:0000313" key="18">
    <source>
        <dbReference type="Proteomes" id="UP001424441"/>
    </source>
</evidence>
<dbReference type="SUPFAM" id="SSF53790">
    <property type="entry name" value="Tetrapyrrole methylase"/>
    <property type="match status" value="1"/>
</dbReference>
<dbReference type="InterPro" id="IPR006367">
    <property type="entry name" value="Sirohaem_synthase_N"/>
</dbReference>
<dbReference type="Gene3D" id="3.40.50.720">
    <property type="entry name" value="NAD(P)-binding Rossmann-like Domain"/>
    <property type="match status" value="1"/>
</dbReference>
<dbReference type="Pfam" id="PF10414">
    <property type="entry name" value="CysG_dimeriser"/>
    <property type="match status" value="1"/>
</dbReference>
<keyword evidence="6" id="KW-0949">S-adenosyl-L-methionine</keyword>
<dbReference type="NCBIfam" id="NF004790">
    <property type="entry name" value="PRK06136.1"/>
    <property type="match status" value="1"/>
</dbReference>
<dbReference type="Pfam" id="PF00590">
    <property type="entry name" value="TP_methylase"/>
    <property type="match status" value="1"/>
</dbReference>
<evidence type="ECO:0000256" key="3">
    <source>
        <dbReference type="ARBA" id="ARBA00022573"/>
    </source>
</evidence>
<keyword evidence="8" id="KW-0520">NAD</keyword>
<evidence type="ECO:0000256" key="1">
    <source>
        <dbReference type="ARBA" id="ARBA00005010"/>
    </source>
</evidence>
<sequence>MSESVSLLADFPVFFRVADKPVLVIGNGEEALNKARLLHQTQARIRIVADHPEPVLADFLRETAIENFARDVKDTDFLDAKLVFIASGDKATDYVLAKRIQAHHIPVNVVDRPQLCDFLTPAIVNRAPVTIAIGSEGAGPVLTQMIRARIEGMLAPQLGALARLAVQFRAQADALIEKGAARRNFWRSFFEGRVAAALEGGNEKAAHDEARILLQNASIQHSAQKQTGYVWLVGAGAGAEDLLTLRAHRVLMNADVIIYDALVPEAIVAMGRRDATRILVGKRKGCHSKSQDEISQLLVDEARLGKQVVRLKSGDPLIYGRAGEEMAALRAANISFEVVPGITSAFAAAADMELPLTLRGVASSLIFTTGHDMQGETLPDWARLAVSGATIAIYMGRSVAGDVASRLMSAGLPADTSVAAIENASRQDKRLFHGTLKDLPDLSLREDLHGPVMVIIGEAVAGASLKNAEPLSRQQHFAAA</sequence>
<dbReference type="CDD" id="cd11642">
    <property type="entry name" value="SUMT"/>
    <property type="match status" value="1"/>
</dbReference>
<evidence type="ECO:0000256" key="2">
    <source>
        <dbReference type="ARBA" id="ARBA00005879"/>
    </source>
</evidence>
<evidence type="ECO:0000256" key="7">
    <source>
        <dbReference type="ARBA" id="ARBA00023002"/>
    </source>
</evidence>
<dbReference type="InterPro" id="IPR037115">
    <property type="entry name" value="Sirohaem_synt_dimer_dom_sf"/>
</dbReference>
<dbReference type="InterPro" id="IPR014777">
    <property type="entry name" value="4pyrrole_Mease_sub1"/>
</dbReference>
<evidence type="ECO:0000256" key="6">
    <source>
        <dbReference type="ARBA" id="ARBA00022691"/>
    </source>
</evidence>
<evidence type="ECO:0000256" key="4">
    <source>
        <dbReference type="ARBA" id="ARBA00022603"/>
    </source>
</evidence>
<evidence type="ECO:0000256" key="8">
    <source>
        <dbReference type="ARBA" id="ARBA00023027"/>
    </source>
</evidence>
<protein>
    <submittedName>
        <fullName evidence="17">Siroheme synthase CysG</fullName>
    </submittedName>
</protein>
<comment type="pathway">
    <text evidence="1">Porphyrin-containing compound metabolism; siroheme biosynthesis; sirohydrochlorin from precorrin-2: step 1/1.</text>
</comment>
<organism evidence="17 18">
    <name type="scientific">Paenochrobactrum glaciei</name>
    <dbReference type="NCBI Taxonomy" id="486407"/>
    <lineage>
        <taxon>Bacteria</taxon>
        <taxon>Pseudomonadati</taxon>
        <taxon>Pseudomonadota</taxon>
        <taxon>Alphaproteobacteria</taxon>
        <taxon>Hyphomicrobiales</taxon>
        <taxon>Brucellaceae</taxon>
        <taxon>Paenochrobactrum</taxon>
    </lineage>
</organism>
<dbReference type="Gene3D" id="3.30.950.10">
    <property type="entry name" value="Methyltransferase, Cobalt-precorrin-4 Transmethylase, Domain 2"/>
    <property type="match status" value="1"/>
</dbReference>
<keyword evidence="18" id="KW-1185">Reference proteome</keyword>
<comment type="catalytic activity">
    <reaction evidence="13">
        <text>precorrin-2 + NAD(+) = sirohydrochlorin + NADH + 2 H(+)</text>
        <dbReference type="Rhea" id="RHEA:15613"/>
        <dbReference type="ChEBI" id="CHEBI:15378"/>
        <dbReference type="ChEBI" id="CHEBI:57540"/>
        <dbReference type="ChEBI" id="CHEBI:57945"/>
        <dbReference type="ChEBI" id="CHEBI:58351"/>
        <dbReference type="ChEBI" id="CHEBI:58827"/>
        <dbReference type="EC" id="1.3.1.76"/>
    </reaction>
</comment>
<dbReference type="InterPro" id="IPR035996">
    <property type="entry name" value="4pyrrol_Methylase_sf"/>
</dbReference>
<keyword evidence="4 14" id="KW-0489">Methyltransferase</keyword>
<dbReference type="PROSITE" id="PS00840">
    <property type="entry name" value="SUMT_2"/>
    <property type="match status" value="1"/>
</dbReference>
<dbReference type="SUPFAM" id="SSF75615">
    <property type="entry name" value="Siroheme synthase middle domains-like"/>
    <property type="match status" value="1"/>
</dbReference>
<reference evidence="17 18" key="1">
    <citation type="journal article" date="2019" name="Int. J. Syst. Evol. Microbiol.">
        <title>The Global Catalogue of Microorganisms (GCM) 10K type strain sequencing project: providing services to taxonomists for standard genome sequencing and annotation.</title>
        <authorList>
            <consortium name="The Broad Institute Genomics Platform"/>
            <consortium name="The Broad Institute Genome Sequencing Center for Infectious Disease"/>
            <person name="Wu L."/>
            <person name="Ma J."/>
        </authorList>
    </citation>
    <scope>NUCLEOTIDE SEQUENCE [LARGE SCALE GENOMIC DNA]</scope>
    <source>
        <strain evidence="17 18">JCM 15115</strain>
    </source>
</reference>
<keyword evidence="10" id="KW-0627">Porphyrin biosynthesis</keyword>
<comment type="pathway">
    <text evidence="12">Porphyrin-containing compound metabolism; siroheme biosynthesis; precorrin-2 from uroporphyrinogen III: step 1/1.</text>
</comment>
<keyword evidence="7" id="KW-0560">Oxidoreductase</keyword>
<evidence type="ECO:0000256" key="5">
    <source>
        <dbReference type="ARBA" id="ARBA00022679"/>
    </source>
</evidence>
<dbReference type="Gene3D" id="1.10.8.210">
    <property type="entry name" value="Sirohaem synthase, dimerisation domain"/>
    <property type="match status" value="1"/>
</dbReference>
<dbReference type="SUPFAM" id="SSF51735">
    <property type="entry name" value="NAD(P)-binding Rossmann-fold domains"/>
    <property type="match status" value="1"/>
</dbReference>
<dbReference type="PANTHER" id="PTHR45790:SF3">
    <property type="entry name" value="S-ADENOSYL-L-METHIONINE-DEPENDENT UROPORPHYRINOGEN III METHYLTRANSFERASE, CHLOROPLASTIC"/>
    <property type="match status" value="1"/>
</dbReference>
<keyword evidence="9" id="KW-0456">Lyase</keyword>
<dbReference type="NCBIfam" id="TIGR01470">
    <property type="entry name" value="cysG_Nterm"/>
    <property type="match status" value="1"/>
</dbReference>
<dbReference type="InterPro" id="IPR014776">
    <property type="entry name" value="4pyrrole_Mease_sub2"/>
</dbReference>
<dbReference type="EMBL" id="BAAADE010000001">
    <property type="protein sequence ID" value="GAA0595100.1"/>
    <property type="molecule type" value="Genomic_DNA"/>
</dbReference>
<feature type="domain" description="Tetrapyrrole methylase" evidence="15">
    <location>
        <begin position="230"/>
        <end position="439"/>
    </location>
</feature>
<proteinExistence type="inferred from homology"/>
<dbReference type="PIRSF" id="PIRSF036426">
    <property type="entry name" value="Sirohaem_synth"/>
    <property type="match status" value="1"/>
</dbReference>
<dbReference type="InterPro" id="IPR050161">
    <property type="entry name" value="Siro_Cobalamin_biosynth"/>
</dbReference>
<dbReference type="NCBIfam" id="NF007922">
    <property type="entry name" value="PRK10637.1"/>
    <property type="match status" value="1"/>
</dbReference>
<dbReference type="NCBIfam" id="TIGR01469">
    <property type="entry name" value="cobA_cysG_Cterm"/>
    <property type="match status" value="1"/>
</dbReference>
<evidence type="ECO:0000259" key="16">
    <source>
        <dbReference type="Pfam" id="PF10414"/>
    </source>
</evidence>
<keyword evidence="3" id="KW-0169">Cobalamin biosynthesis</keyword>
<evidence type="ECO:0000256" key="14">
    <source>
        <dbReference type="RuleBase" id="RU003960"/>
    </source>
</evidence>
<dbReference type="PANTHER" id="PTHR45790">
    <property type="entry name" value="SIROHEME SYNTHASE-RELATED"/>
    <property type="match status" value="1"/>
</dbReference>
<evidence type="ECO:0000256" key="11">
    <source>
        <dbReference type="ARBA" id="ARBA00023268"/>
    </source>
</evidence>
<dbReference type="InterPro" id="IPR003043">
    <property type="entry name" value="Uropor_MeTrfase_CS"/>
</dbReference>
<comment type="caution">
    <text evidence="17">The sequence shown here is derived from an EMBL/GenBank/DDBJ whole genome shotgun (WGS) entry which is preliminary data.</text>
</comment>
<dbReference type="InterPro" id="IPR012409">
    <property type="entry name" value="Sirohaem_synth"/>
</dbReference>
<dbReference type="InterPro" id="IPR019478">
    <property type="entry name" value="Sirohaem_synthase_dimer_dom"/>
</dbReference>
<gene>
    <name evidence="17" type="primary">cysG</name>
    <name evidence="17" type="ORF">GCM10008943_07790</name>
</gene>
<evidence type="ECO:0000259" key="15">
    <source>
        <dbReference type="Pfam" id="PF00590"/>
    </source>
</evidence>